<dbReference type="InterPro" id="IPR035647">
    <property type="entry name" value="EFG_III/V"/>
</dbReference>
<accession>A0A562JHT0</accession>
<evidence type="ECO:0000256" key="4">
    <source>
        <dbReference type="ARBA" id="ARBA00022801"/>
    </source>
</evidence>
<dbReference type="InterPro" id="IPR031157">
    <property type="entry name" value="G_TR_CS"/>
</dbReference>
<dbReference type="GO" id="GO:0005525">
    <property type="term" value="F:GTP binding"/>
    <property type="evidence" value="ECO:0007669"/>
    <property type="project" value="UniProtKB-UniRule"/>
</dbReference>
<dbReference type="InterPro" id="IPR004161">
    <property type="entry name" value="EFTu-like_2"/>
</dbReference>
<dbReference type="Pfam" id="PF06421">
    <property type="entry name" value="LepA_C"/>
    <property type="match status" value="1"/>
</dbReference>
<evidence type="ECO:0000256" key="9">
    <source>
        <dbReference type="ARBA" id="ARBA00057626"/>
    </source>
</evidence>
<evidence type="ECO:0000256" key="1">
    <source>
        <dbReference type="ARBA" id="ARBA00005454"/>
    </source>
</evidence>
<dbReference type="SUPFAM" id="SSF54980">
    <property type="entry name" value="EF-G C-terminal domain-like"/>
    <property type="match status" value="2"/>
</dbReference>
<feature type="domain" description="Tr-type G" evidence="13">
    <location>
        <begin position="5"/>
        <end position="187"/>
    </location>
</feature>
<dbReference type="Pfam" id="PF03144">
    <property type="entry name" value="GTP_EFTU_D2"/>
    <property type="match status" value="1"/>
</dbReference>
<dbReference type="PRINTS" id="PR00315">
    <property type="entry name" value="ELONGATNFCT"/>
</dbReference>
<dbReference type="NCBIfam" id="TIGR01393">
    <property type="entry name" value="lepA"/>
    <property type="match status" value="1"/>
</dbReference>
<evidence type="ECO:0000256" key="10">
    <source>
        <dbReference type="ARBA" id="ARBA00061052"/>
    </source>
</evidence>
<dbReference type="InterPro" id="IPR006297">
    <property type="entry name" value="EF-4"/>
</dbReference>
<evidence type="ECO:0000256" key="8">
    <source>
        <dbReference type="ARBA" id="ARBA00050293"/>
    </source>
</evidence>
<sequence>MDRKKYIRNFSIIAHIDHGKSTLADRLIENTGLLSHREMQEQVLDNMDLERERGITIKLQNISLLYKALDGNNYTLNLIDTPGHVDFNYEVSRSLAACEGAVLVVDAAQGIEAQTLANVYLALDQNLEIVPVINKIDLPSARPDEIKQEIEDVIGLDCENAPLISAKDNINIDQVLEAIVKQIPPPSGDENAPLKALVFDSYYDSYRGVVAYIRVKEGQVKKGDKIKMMATGKTFDVTEVGIVSPTQKPTAALLSGDVGYLCASMKEVRSCQVGDTITNAENPATAPLPGYKKVTSMVFCGVYPAEGEEFGAVRDALEKLQVNDASLTFEPETSIALGFGFRCGFLGLLHMEIIQERLEREFNLNIIATTPSVIYKIYKTNGEMMTLQNPTNMPPVQEIDYMEEPIVSASIMTPTDYVGPIMELCQNRRGIFENMEYMEKTRVILHYKLPLNEVIYDFFDALKSKTRGYASLDYELSGYVRSELVKMDILINAELVDAFSIIVHADKAYERGRGIVEKLKDVIPRHLFAVPLQAAIGTKVIARETVKAMRKDVLAKCYGGDITRKKKLLEKQKEGKKRMRQIGNVEVPQEAFLAVLKFDED</sequence>
<dbReference type="PROSITE" id="PS00301">
    <property type="entry name" value="G_TR_1"/>
    <property type="match status" value="1"/>
</dbReference>
<dbReference type="CDD" id="cd03709">
    <property type="entry name" value="lepA_C"/>
    <property type="match status" value="1"/>
</dbReference>
<dbReference type="FunFam" id="2.40.30.10:FF:000015">
    <property type="entry name" value="Translation factor GUF1, mitochondrial"/>
    <property type="match status" value="1"/>
</dbReference>
<dbReference type="HAMAP" id="MF_00071">
    <property type="entry name" value="LepA"/>
    <property type="match status" value="1"/>
</dbReference>
<dbReference type="PANTHER" id="PTHR43512">
    <property type="entry name" value="TRANSLATION FACTOR GUF1-RELATED"/>
    <property type="match status" value="1"/>
</dbReference>
<dbReference type="CDD" id="cd16260">
    <property type="entry name" value="EF4_III"/>
    <property type="match status" value="1"/>
</dbReference>
<dbReference type="EMBL" id="VLKH01000002">
    <property type="protein sequence ID" value="TWH82770.1"/>
    <property type="molecule type" value="Genomic_DNA"/>
</dbReference>
<dbReference type="SMART" id="SM00838">
    <property type="entry name" value="EFG_C"/>
    <property type="match status" value="1"/>
</dbReference>
<dbReference type="InterPro" id="IPR000640">
    <property type="entry name" value="EFG_V-like"/>
</dbReference>
<dbReference type="Gene3D" id="3.40.50.300">
    <property type="entry name" value="P-loop containing nucleotide triphosphate hydrolases"/>
    <property type="match status" value="1"/>
</dbReference>
<dbReference type="CDD" id="cd01890">
    <property type="entry name" value="LepA"/>
    <property type="match status" value="1"/>
</dbReference>
<dbReference type="Gene3D" id="3.30.70.240">
    <property type="match status" value="1"/>
</dbReference>
<keyword evidence="4 12" id="KW-0378">Hydrolase</keyword>
<dbReference type="FunFam" id="3.30.70.240:FF:000007">
    <property type="entry name" value="Translation factor GUF1, mitochondrial"/>
    <property type="match status" value="1"/>
</dbReference>
<comment type="function">
    <text evidence="9 12">Required for accurate and efficient protein synthesis under certain stress conditions. May act as a fidelity factor of the translation reaction, by catalyzing a one-codon backward translocation of tRNAs on improperly translocated ribosomes. Back-translocation proceeds from a post-translocation (POST) complex to a pre-translocation (PRE) complex, thus giving elongation factor G a second chance to translocate the tRNAs correctly. Binds to ribosomes in a GTP-dependent manner.</text>
</comment>
<dbReference type="FunFam" id="3.30.70.870:FF:000004">
    <property type="entry name" value="Translation factor GUF1, mitochondrial"/>
    <property type="match status" value="1"/>
</dbReference>
<dbReference type="Gene3D" id="2.40.30.10">
    <property type="entry name" value="Translation factors"/>
    <property type="match status" value="1"/>
</dbReference>
<evidence type="ECO:0000259" key="13">
    <source>
        <dbReference type="PROSITE" id="PS51722"/>
    </source>
</evidence>
<comment type="caution">
    <text evidence="14">The sequence shown here is derived from an EMBL/GenBank/DDBJ whole genome shotgun (WGS) entry which is preliminary data.</text>
</comment>
<dbReference type="RefSeq" id="WP_145080934.1">
    <property type="nucleotide sequence ID" value="NZ_DAMBUX010000023.1"/>
</dbReference>
<dbReference type="Proteomes" id="UP000315343">
    <property type="component" value="Unassembled WGS sequence"/>
</dbReference>
<name>A0A562JHT0_9FIRM</name>
<dbReference type="InterPro" id="IPR013842">
    <property type="entry name" value="LepA_CTD"/>
</dbReference>
<evidence type="ECO:0000256" key="3">
    <source>
        <dbReference type="ARBA" id="ARBA00022741"/>
    </source>
</evidence>
<dbReference type="FunFam" id="3.40.50.300:FF:000078">
    <property type="entry name" value="Elongation factor 4"/>
    <property type="match status" value="1"/>
</dbReference>
<evidence type="ECO:0000256" key="6">
    <source>
        <dbReference type="ARBA" id="ARBA00023134"/>
    </source>
</evidence>
<gene>
    <name evidence="12" type="primary">lepA</name>
    <name evidence="14" type="ORF">LY60_01076</name>
</gene>
<dbReference type="GO" id="GO:0043022">
    <property type="term" value="F:ribosome binding"/>
    <property type="evidence" value="ECO:0007669"/>
    <property type="project" value="UniProtKB-UniRule"/>
</dbReference>
<feature type="binding site" evidence="12">
    <location>
        <begin position="17"/>
        <end position="22"/>
    </location>
    <ligand>
        <name>GTP</name>
        <dbReference type="ChEBI" id="CHEBI:37565"/>
    </ligand>
</feature>
<dbReference type="InterPro" id="IPR038363">
    <property type="entry name" value="LepA_C_sf"/>
</dbReference>
<dbReference type="Pfam" id="PF00009">
    <property type="entry name" value="GTP_EFTU"/>
    <property type="match status" value="1"/>
</dbReference>
<dbReference type="NCBIfam" id="TIGR00231">
    <property type="entry name" value="small_GTP"/>
    <property type="match status" value="1"/>
</dbReference>
<keyword evidence="7 12" id="KW-0472">Membrane</keyword>
<keyword evidence="6 12" id="KW-0342">GTP-binding</keyword>
<dbReference type="CDD" id="cd03699">
    <property type="entry name" value="EF4_II"/>
    <property type="match status" value="1"/>
</dbReference>
<evidence type="ECO:0000313" key="15">
    <source>
        <dbReference type="Proteomes" id="UP000315343"/>
    </source>
</evidence>
<dbReference type="InterPro" id="IPR000795">
    <property type="entry name" value="T_Tr_GTP-bd_dom"/>
</dbReference>
<comment type="similarity">
    <text evidence="1 12">Belongs to the TRAFAC class translation factor GTPase superfamily. Classic translation factor GTPase family. LepA subfamily.</text>
</comment>
<evidence type="ECO:0000256" key="7">
    <source>
        <dbReference type="ARBA" id="ARBA00023136"/>
    </source>
</evidence>
<dbReference type="GO" id="GO:0003746">
    <property type="term" value="F:translation elongation factor activity"/>
    <property type="evidence" value="ECO:0007669"/>
    <property type="project" value="UniProtKB-UniRule"/>
</dbReference>
<dbReference type="Pfam" id="PF00679">
    <property type="entry name" value="EFG_C"/>
    <property type="match status" value="1"/>
</dbReference>
<keyword evidence="2 12" id="KW-1003">Cell membrane</keyword>
<dbReference type="Gene3D" id="3.30.70.2570">
    <property type="entry name" value="Elongation factor 4, C-terminal domain"/>
    <property type="match status" value="1"/>
</dbReference>
<dbReference type="Gene3D" id="3.30.70.870">
    <property type="entry name" value="Elongation Factor G (Translational Gtpase), domain 3"/>
    <property type="match status" value="1"/>
</dbReference>
<dbReference type="InterPro" id="IPR035654">
    <property type="entry name" value="LepA_IV"/>
</dbReference>
<dbReference type="PROSITE" id="PS51722">
    <property type="entry name" value="G_TR_2"/>
    <property type="match status" value="1"/>
</dbReference>
<keyword evidence="5 12" id="KW-0648">Protein biosynthesis</keyword>
<proteinExistence type="inferred from homology"/>
<protein>
    <recommendedName>
        <fullName evidence="11 12">Elongation factor 4</fullName>
        <shortName evidence="12">EF-4</shortName>
        <ecNumber evidence="11 12">3.6.5.n1</ecNumber>
    </recommendedName>
    <alternativeName>
        <fullName evidence="12">Ribosomal back-translocase LepA</fullName>
    </alternativeName>
</protein>
<dbReference type="GO" id="GO:0003924">
    <property type="term" value="F:GTPase activity"/>
    <property type="evidence" value="ECO:0007669"/>
    <property type="project" value="UniProtKB-UniRule"/>
</dbReference>
<dbReference type="OrthoDB" id="9804431at2"/>
<evidence type="ECO:0000256" key="12">
    <source>
        <dbReference type="HAMAP-Rule" id="MF_00071"/>
    </source>
</evidence>
<comment type="similarity">
    <text evidence="10">Belongs to the GTP-binding elongation factor family. LepA subfamily.</text>
</comment>
<dbReference type="GO" id="GO:0045727">
    <property type="term" value="P:positive regulation of translation"/>
    <property type="evidence" value="ECO:0007669"/>
    <property type="project" value="UniProtKB-UniRule"/>
</dbReference>
<dbReference type="InterPro" id="IPR005225">
    <property type="entry name" value="Small_GTP-bd"/>
</dbReference>
<organism evidence="14 15">
    <name type="scientific">Sedimentibacter saalensis</name>
    <dbReference type="NCBI Taxonomy" id="130788"/>
    <lineage>
        <taxon>Bacteria</taxon>
        <taxon>Bacillati</taxon>
        <taxon>Bacillota</taxon>
        <taxon>Tissierellia</taxon>
        <taxon>Sedimentibacter</taxon>
    </lineage>
</organism>
<comment type="subcellular location">
    <subcellularLocation>
        <location evidence="12">Cell membrane</location>
        <topology evidence="12">Peripheral membrane protein</topology>
        <orientation evidence="12">Cytoplasmic side</orientation>
    </subcellularLocation>
</comment>
<dbReference type="PANTHER" id="PTHR43512:SF4">
    <property type="entry name" value="TRANSLATION FACTOR GUF1 HOMOLOG, CHLOROPLASTIC"/>
    <property type="match status" value="1"/>
</dbReference>
<dbReference type="InterPro" id="IPR027417">
    <property type="entry name" value="P-loop_NTPase"/>
</dbReference>
<evidence type="ECO:0000256" key="11">
    <source>
        <dbReference type="ARBA" id="ARBA00066744"/>
    </source>
</evidence>
<dbReference type="GO" id="GO:0005886">
    <property type="term" value="C:plasma membrane"/>
    <property type="evidence" value="ECO:0007669"/>
    <property type="project" value="UniProtKB-SubCell"/>
</dbReference>
<keyword evidence="15" id="KW-1185">Reference proteome</keyword>
<evidence type="ECO:0000256" key="5">
    <source>
        <dbReference type="ARBA" id="ARBA00022917"/>
    </source>
</evidence>
<feature type="binding site" evidence="12">
    <location>
        <begin position="134"/>
        <end position="137"/>
    </location>
    <ligand>
        <name>GTP</name>
        <dbReference type="ChEBI" id="CHEBI:37565"/>
    </ligand>
</feature>
<dbReference type="FunFam" id="3.30.70.2570:FF:000001">
    <property type="entry name" value="Translation factor GUF1, mitochondrial"/>
    <property type="match status" value="1"/>
</dbReference>
<dbReference type="SUPFAM" id="SSF52540">
    <property type="entry name" value="P-loop containing nucleoside triphosphate hydrolases"/>
    <property type="match status" value="1"/>
</dbReference>
<dbReference type="AlphaFoldDB" id="A0A562JHT0"/>
<evidence type="ECO:0000313" key="14">
    <source>
        <dbReference type="EMBL" id="TWH82770.1"/>
    </source>
</evidence>
<dbReference type="EC" id="3.6.5.n1" evidence="11 12"/>
<reference evidence="14 15" key="1">
    <citation type="submission" date="2019-07" db="EMBL/GenBank/DDBJ databases">
        <title>Genomic Encyclopedia of Type Strains, Phase I: the one thousand microbial genomes (KMG-I) project.</title>
        <authorList>
            <person name="Kyrpides N."/>
        </authorList>
    </citation>
    <scope>NUCLEOTIDE SEQUENCE [LARGE SCALE GENOMIC DNA]</scope>
    <source>
        <strain evidence="14 15">DSM 13558</strain>
    </source>
</reference>
<evidence type="ECO:0000256" key="2">
    <source>
        <dbReference type="ARBA" id="ARBA00022475"/>
    </source>
</evidence>
<keyword evidence="3 12" id="KW-0547">Nucleotide-binding</keyword>
<comment type="catalytic activity">
    <reaction evidence="8 12">
        <text>GTP + H2O = GDP + phosphate + H(+)</text>
        <dbReference type="Rhea" id="RHEA:19669"/>
        <dbReference type="ChEBI" id="CHEBI:15377"/>
        <dbReference type="ChEBI" id="CHEBI:15378"/>
        <dbReference type="ChEBI" id="CHEBI:37565"/>
        <dbReference type="ChEBI" id="CHEBI:43474"/>
        <dbReference type="ChEBI" id="CHEBI:58189"/>
        <dbReference type="EC" id="3.6.5.n1"/>
    </reaction>
</comment>